<evidence type="ECO:0000256" key="7">
    <source>
        <dbReference type="HAMAP-Rule" id="MF_01416"/>
    </source>
</evidence>
<dbReference type="EMBL" id="DSVQ01000001">
    <property type="protein sequence ID" value="HGT37734.1"/>
    <property type="molecule type" value="Genomic_DNA"/>
</dbReference>
<dbReference type="InterPro" id="IPR026015">
    <property type="entry name" value="ATP_synth_OSCP/delta_N_sf"/>
</dbReference>
<dbReference type="AlphaFoldDB" id="A0A7C4LIX6"/>
<dbReference type="PRINTS" id="PR00125">
    <property type="entry name" value="ATPASEDELTA"/>
</dbReference>
<dbReference type="GO" id="GO:0005886">
    <property type="term" value="C:plasma membrane"/>
    <property type="evidence" value="ECO:0007669"/>
    <property type="project" value="UniProtKB-SubCell"/>
</dbReference>
<evidence type="ECO:0000256" key="3">
    <source>
        <dbReference type="ARBA" id="ARBA00022781"/>
    </source>
</evidence>
<evidence type="ECO:0000256" key="6">
    <source>
        <dbReference type="ARBA" id="ARBA00023310"/>
    </source>
</evidence>
<reference evidence="8" key="1">
    <citation type="journal article" date="2020" name="mSystems">
        <title>Genome- and Community-Level Interaction Insights into Carbon Utilization and Element Cycling Functions of Hydrothermarchaeota in Hydrothermal Sediment.</title>
        <authorList>
            <person name="Zhou Z."/>
            <person name="Liu Y."/>
            <person name="Xu W."/>
            <person name="Pan J."/>
            <person name="Luo Z.H."/>
            <person name="Li M."/>
        </authorList>
    </citation>
    <scope>NUCLEOTIDE SEQUENCE [LARGE SCALE GENOMIC DNA]</scope>
    <source>
        <strain evidence="8">SpSt-508</strain>
    </source>
</reference>
<evidence type="ECO:0000256" key="4">
    <source>
        <dbReference type="ARBA" id="ARBA00023065"/>
    </source>
</evidence>
<keyword evidence="7" id="KW-0139">CF(1)</keyword>
<protein>
    <recommendedName>
        <fullName evidence="7">ATP synthase subunit delta</fullName>
    </recommendedName>
    <alternativeName>
        <fullName evidence="7">ATP synthase F(1) sector subunit delta</fullName>
    </alternativeName>
    <alternativeName>
        <fullName evidence="7">F-type ATPase subunit delta</fullName>
        <shortName evidence="7">F-ATPase subunit delta</shortName>
    </alternativeName>
</protein>
<dbReference type="InterPro" id="IPR000711">
    <property type="entry name" value="ATPase_OSCP/dsu"/>
</dbReference>
<comment type="function">
    <text evidence="7">F(1)F(0) ATP synthase produces ATP from ADP in the presence of a proton or sodium gradient. F-type ATPases consist of two structural domains, F(1) containing the extramembraneous catalytic core and F(0) containing the membrane proton channel, linked together by a central stalk and a peripheral stalk. During catalysis, ATP synthesis in the catalytic domain of F(1) is coupled via a rotary mechanism of the central stalk subunits to proton translocation.</text>
</comment>
<comment type="function">
    <text evidence="7">This protein is part of the stalk that links CF(0) to CF(1). It either transmits conformational changes from CF(0) to CF(1) or is implicated in proton conduction.</text>
</comment>
<comment type="subcellular location">
    <subcellularLocation>
        <location evidence="7">Cell membrane</location>
        <topology evidence="7">Peripheral membrane protein</topology>
    </subcellularLocation>
    <subcellularLocation>
        <location evidence="1">Membrane</location>
    </subcellularLocation>
</comment>
<dbReference type="HAMAP" id="MF_01416">
    <property type="entry name" value="ATP_synth_delta_bact"/>
    <property type="match status" value="1"/>
</dbReference>
<dbReference type="Pfam" id="PF00213">
    <property type="entry name" value="OSCP"/>
    <property type="match status" value="1"/>
</dbReference>
<accession>A0A7C4LIX6</accession>
<evidence type="ECO:0000256" key="1">
    <source>
        <dbReference type="ARBA" id="ARBA00004370"/>
    </source>
</evidence>
<evidence type="ECO:0000256" key="5">
    <source>
        <dbReference type="ARBA" id="ARBA00023136"/>
    </source>
</evidence>
<keyword evidence="3 7" id="KW-0375">Hydrogen ion transport</keyword>
<dbReference type="PANTHER" id="PTHR11910">
    <property type="entry name" value="ATP SYNTHASE DELTA CHAIN"/>
    <property type="match status" value="1"/>
</dbReference>
<dbReference type="NCBIfam" id="TIGR01145">
    <property type="entry name" value="ATP_synt_delta"/>
    <property type="match status" value="1"/>
</dbReference>
<comment type="similarity">
    <text evidence="7">Belongs to the ATPase delta chain family.</text>
</comment>
<keyword evidence="2 7" id="KW-0813">Transport</keyword>
<dbReference type="Gene3D" id="1.10.520.20">
    <property type="entry name" value="N-terminal domain of the delta subunit of the F1F0-ATP synthase"/>
    <property type="match status" value="1"/>
</dbReference>
<evidence type="ECO:0000256" key="2">
    <source>
        <dbReference type="ARBA" id="ARBA00022448"/>
    </source>
</evidence>
<proteinExistence type="inferred from homology"/>
<keyword evidence="7" id="KW-1003">Cell membrane</keyword>
<keyword evidence="5 7" id="KW-0472">Membrane</keyword>
<gene>
    <name evidence="7 8" type="primary">atpH</name>
    <name evidence="8" type="ORF">ENS64_00465</name>
</gene>
<dbReference type="GO" id="GO:0045259">
    <property type="term" value="C:proton-transporting ATP synthase complex"/>
    <property type="evidence" value="ECO:0007669"/>
    <property type="project" value="UniProtKB-KW"/>
</dbReference>
<dbReference type="GO" id="GO:0046933">
    <property type="term" value="F:proton-transporting ATP synthase activity, rotational mechanism"/>
    <property type="evidence" value="ECO:0007669"/>
    <property type="project" value="UniProtKB-UniRule"/>
</dbReference>
<comment type="caution">
    <text evidence="8">The sequence shown here is derived from an EMBL/GenBank/DDBJ whole genome shotgun (WGS) entry which is preliminary data.</text>
</comment>
<dbReference type="SUPFAM" id="SSF47928">
    <property type="entry name" value="N-terminal domain of the delta subunit of the F1F0-ATP synthase"/>
    <property type="match status" value="1"/>
</dbReference>
<organism evidence="8">
    <name type="scientific">Schlesneria paludicola</name>
    <dbReference type="NCBI Taxonomy" id="360056"/>
    <lineage>
        <taxon>Bacteria</taxon>
        <taxon>Pseudomonadati</taxon>
        <taxon>Planctomycetota</taxon>
        <taxon>Planctomycetia</taxon>
        <taxon>Planctomycetales</taxon>
        <taxon>Planctomycetaceae</taxon>
        <taxon>Schlesneria</taxon>
    </lineage>
</organism>
<keyword evidence="4 7" id="KW-0406">Ion transport</keyword>
<evidence type="ECO:0000313" key="8">
    <source>
        <dbReference type="EMBL" id="HGT37734.1"/>
    </source>
</evidence>
<name>A0A7C4LIX6_9PLAN</name>
<sequence length="215" mass="23614">MANPDLPTRPPSVLEDPSVNSVARVYAVALLDAAQSTGVSGADILEELRSFVDDVLAPQPAFARLFGAPVTPLEDKLRLVERIVAPYGSPLFVNFLRVLARHNRLHILPQIAGLAQREFEIRNGQRRVKVATAVPLSEAARQAIESALREALAAQPILETQVDPALVGGVVIRVGDTVYDGSVRSRLKQLRARLRERCLHEVQRGRDRFSHPEGN</sequence>
<keyword evidence="6 7" id="KW-0066">ATP synthesis</keyword>